<evidence type="ECO:0000313" key="2">
    <source>
        <dbReference type="EMBL" id="KAJ2927224.1"/>
    </source>
</evidence>
<feature type="compositionally biased region" description="Polar residues" evidence="1">
    <location>
        <begin position="15"/>
        <end position="30"/>
    </location>
</feature>
<proteinExistence type="predicted"/>
<protein>
    <submittedName>
        <fullName evidence="2">Uncharacterized protein</fullName>
    </submittedName>
</protein>
<organism evidence="2 3">
    <name type="scientific">Candolleomyces eurysporus</name>
    <dbReference type="NCBI Taxonomy" id="2828524"/>
    <lineage>
        <taxon>Eukaryota</taxon>
        <taxon>Fungi</taxon>
        <taxon>Dikarya</taxon>
        <taxon>Basidiomycota</taxon>
        <taxon>Agaricomycotina</taxon>
        <taxon>Agaricomycetes</taxon>
        <taxon>Agaricomycetidae</taxon>
        <taxon>Agaricales</taxon>
        <taxon>Agaricineae</taxon>
        <taxon>Psathyrellaceae</taxon>
        <taxon>Candolleomyces</taxon>
    </lineage>
</organism>
<dbReference type="EMBL" id="JANBPK010001026">
    <property type="protein sequence ID" value="KAJ2927224.1"/>
    <property type="molecule type" value="Genomic_DNA"/>
</dbReference>
<feature type="non-terminal residue" evidence="2">
    <location>
        <position position="492"/>
    </location>
</feature>
<keyword evidence="3" id="KW-1185">Reference proteome</keyword>
<accession>A0A9W8J6J4</accession>
<gene>
    <name evidence="2" type="ORF">H1R20_g9870</name>
</gene>
<evidence type="ECO:0000313" key="3">
    <source>
        <dbReference type="Proteomes" id="UP001140091"/>
    </source>
</evidence>
<comment type="caution">
    <text evidence="2">The sequence shown here is derived from an EMBL/GenBank/DDBJ whole genome shotgun (WGS) entry which is preliminary data.</text>
</comment>
<dbReference type="AlphaFoldDB" id="A0A9W8J6J4"/>
<sequence>MPPNTRRSAKAGTAEPSTNETFDVNVNSQGEPPLSGDDSPLTDLSGDKETVIDHPIPPVLPPPVLPPIIPPQSPSNSDLSPSDSETSSDSDSDSDYCPTQTKTMGNSNVATITISGHGKRPSVSEGDLTPAILLEFAQYCRCFYDEKDIPEEKRIARPVLFCFKDIRISTYVSANQSVLGALPFDTFLKRIRDNFLPHDWADNLRADIYRASQGKDQPWRDYANKVARDNALLTLSDDGALPESRIMEQLRSNMSDHLRSKLRPITIPKTIRIGSEDVEIPLLQWTEFIARYDDDLRFELKRAREIADDVHRNAKHQNTNSTASSSSDRRPRQAGSGNFPSATNYTELTLAKALEAKKKSNAKAPSSSTVRTAVIATLPDSDDESPLVTAAAINTVTPKRNRVHLPVRKELLERWDNSGQLYNDVSDPVPVENLYWEAHVFGIDEFPTPVMTMLDNGAGLILIDNAWATKLGLHRFPLRNPPTVGAADTPSA</sequence>
<feature type="compositionally biased region" description="Pro residues" evidence="1">
    <location>
        <begin position="55"/>
        <end position="73"/>
    </location>
</feature>
<dbReference type="Proteomes" id="UP001140091">
    <property type="component" value="Unassembled WGS sequence"/>
</dbReference>
<name>A0A9W8J6J4_9AGAR</name>
<evidence type="ECO:0000256" key="1">
    <source>
        <dbReference type="SAM" id="MobiDB-lite"/>
    </source>
</evidence>
<feature type="region of interest" description="Disordered" evidence="1">
    <location>
        <begin position="309"/>
        <end position="342"/>
    </location>
</feature>
<feature type="compositionally biased region" description="Low complexity" evidence="1">
    <location>
        <begin position="74"/>
        <end position="85"/>
    </location>
</feature>
<dbReference type="OrthoDB" id="3125408at2759"/>
<feature type="compositionally biased region" description="Polar residues" evidence="1">
    <location>
        <begin position="316"/>
        <end position="326"/>
    </location>
</feature>
<feature type="region of interest" description="Disordered" evidence="1">
    <location>
        <begin position="1"/>
        <end position="104"/>
    </location>
</feature>
<reference evidence="2" key="1">
    <citation type="submission" date="2022-06" db="EMBL/GenBank/DDBJ databases">
        <title>Genome Sequence of Candolleomyces eurysporus.</title>
        <authorList>
            <person name="Buettner E."/>
        </authorList>
    </citation>
    <scope>NUCLEOTIDE SEQUENCE</scope>
    <source>
        <strain evidence="2">VTCC 930004</strain>
    </source>
</reference>